<dbReference type="EMBL" id="EQ992711">
    <property type="protein sequence ID" value="EEF22571.1"/>
    <property type="molecule type" value="Genomic_DNA"/>
</dbReference>
<sequence length="61" mass="6770">MIAEASKTSQVWIVTHSAQLAEAVRERCGVRPRKVIRENGATWIEGMRLTGVISGEEDDDD</sequence>
<evidence type="ECO:0000313" key="2">
    <source>
        <dbReference type="Proteomes" id="UP000008311"/>
    </source>
</evidence>
<dbReference type="AlphaFoldDB" id="B9TNJ2"/>
<evidence type="ECO:0008006" key="3">
    <source>
        <dbReference type="Google" id="ProtNLM"/>
    </source>
</evidence>
<protein>
    <recommendedName>
        <fullName evidence="3">RecF/RecN/SMC N-terminal domain-containing protein</fullName>
    </recommendedName>
</protein>
<reference evidence="2" key="1">
    <citation type="journal article" date="2010" name="Nat. Biotechnol.">
        <title>Draft genome sequence of the oilseed species Ricinus communis.</title>
        <authorList>
            <person name="Chan A.P."/>
            <person name="Crabtree J."/>
            <person name="Zhao Q."/>
            <person name="Lorenzi H."/>
            <person name="Orvis J."/>
            <person name="Puiu D."/>
            <person name="Melake-Berhan A."/>
            <person name="Jones K.M."/>
            <person name="Redman J."/>
            <person name="Chen G."/>
            <person name="Cahoon E.B."/>
            <person name="Gedil M."/>
            <person name="Stanke M."/>
            <person name="Haas B.J."/>
            <person name="Wortman J.R."/>
            <person name="Fraser-Liggett C.M."/>
            <person name="Ravel J."/>
            <person name="Rabinowicz P.D."/>
        </authorList>
    </citation>
    <scope>NUCLEOTIDE SEQUENCE [LARGE SCALE GENOMIC DNA]</scope>
    <source>
        <strain evidence="2">cv. Hale</strain>
    </source>
</reference>
<dbReference type="InParanoid" id="B9TNJ2"/>
<keyword evidence="2" id="KW-1185">Reference proteome</keyword>
<gene>
    <name evidence="1" type="ORF">RCOM_2110310</name>
</gene>
<accession>B9TNJ2</accession>
<name>B9TNJ2_RICCO</name>
<proteinExistence type="predicted"/>
<dbReference type="Proteomes" id="UP000008311">
    <property type="component" value="Unassembled WGS sequence"/>
</dbReference>
<organism evidence="1 2">
    <name type="scientific">Ricinus communis</name>
    <name type="common">Castor bean</name>
    <dbReference type="NCBI Taxonomy" id="3988"/>
    <lineage>
        <taxon>Eukaryota</taxon>
        <taxon>Viridiplantae</taxon>
        <taxon>Streptophyta</taxon>
        <taxon>Embryophyta</taxon>
        <taxon>Tracheophyta</taxon>
        <taxon>Spermatophyta</taxon>
        <taxon>Magnoliopsida</taxon>
        <taxon>eudicotyledons</taxon>
        <taxon>Gunneridae</taxon>
        <taxon>Pentapetalae</taxon>
        <taxon>rosids</taxon>
        <taxon>fabids</taxon>
        <taxon>Malpighiales</taxon>
        <taxon>Euphorbiaceae</taxon>
        <taxon>Acalyphoideae</taxon>
        <taxon>Acalypheae</taxon>
        <taxon>Ricinus</taxon>
    </lineage>
</organism>
<evidence type="ECO:0000313" key="1">
    <source>
        <dbReference type="EMBL" id="EEF22571.1"/>
    </source>
</evidence>